<gene>
    <name evidence="1" type="ORF">PHMEG_00025582</name>
</gene>
<organism evidence="1 2">
    <name type="scientific">Phytophthora megakarya</name>
    <dbReference type="NCBI Taxonomy" id="4795"/>
    <lineage>
        <taxon>Eukaryota</taxon>
        <taxon>Sar</taxon>
        <taxon>Stramenopiles</taxon>
        <taxon>Oomycota</taxon>
        <taxon>Peronosporomycetes</taxon>
        <taxon>Peronosporales</taxon>
        <taxon>Peronosporaceae</taxon>
        <taxon>Phytophthora</taxon>
    </lineage>
</organism>
<dbReference type="OrthoDB" id="99098at2759"/>
<dbReference type="Proteomes" id="UP000198211">
    <property type="component" value="Unassembled WGS sequence"/>
</dbReference>
<evidence type="ECO:0000313" key="2">
    <source>
        <dbReference type="Proteomes" id="UP000198211"/>
    </source>
</evidence>
<evidence type="ECO:0000313" key="1">
    <source>
        <dbReference type="EMBL" id="OWZ02790.1"/>
    </source>
</evidence>
<name>A0A225VE83_9STRA</name>
<comment type="caution">
    <text evidence="1">The sequence shown here is derived from an EMBL/GenBank/DDBJ whole genome shotgun (WGS) entry which is preliminary data.</text>
</comment>
<dbReference type="AlphaFoldDB" id="A0A225VE83"/>
<reference evidence="2" key="1">
    <citation type="submission" date="2017-03" db="EMBL/GenBank/DDBJ databases">
        <title>Phytopthora megakarya and P. palmivora, two closely related causual agents of cacao black pod achieved similar genome size and gene model numbers by different mechanisms.</title>
        <authorList>
            <person name="Ali S."/>
            <person name="Shao J."/>
            <person name="Larry D.J."/>
            <person name="Kronmiller B."/>
            <person name="Shen D."/>
            <person name="Strem M.D."/>
            <person name="Melnick R.L."/>
            <person name="Guiltinan M.J."/>
            <person name="Tyler B.M."/>
            <person name="Meinhardt L.W."/>
            <person name="Bailey B.A."/>
        </authorList>
    </citation>
    <scope>NUCLEOTIDE SEQUENCE [LARGE SCALE GENOMIC DNA]</scope>
    <source>
        <strain evidence="2">zdho120</strain>
    </source>
</reference>
<proteinExistence type="predicted"/>
<dbReference type="EMBL" id="NBNE01005935">
    <property type="protein sequence ID" value="OWZ02790.1"/>
    <property type="molecule type" value="Genomic_DNA"/>
</dbReference>
<accession>A0A225VE83</accession>
<protein>
    <submittedName>
        <fullName evidence="1">Uncharacterized protein</fullName>
    </submittedName>
</protein>
<keyword evidence="2" id="KW-1185">Reference proteome</keyword>
<sequence length="64" mass="7713">MRTILDDVLFNGKTLFLTSWEPTLELAENLSSNEIKKYHQRTRRKVERDYIEVEASQEKTTLYY</sequence>